<dbReference type="PANTHER" id="PTHR15131:SF3">
    <property type="entry name" value="SNRNA-ACTIVATING PROTEIN COMPLEX SUBUNIT 1"/>
    <property type="match status" value="1"/>
</dbReference>
<dbReference type="STRING" id="337451.A0A3S3N2F0"/>
<dbReference type="Proteomes" id="UP000283530">
    <property type="component" value="Unassembled WGS sequence"/>
</dbReference>
<dbReference type="GO" id="GO:0042796">
    <property type="term" value="P:snRNA transcription by RNA polymerase III"/>
    <property type="evidence" value="ECO:0007669"/>
    <property type="project" value="TreeGrafter"/>
</dbReference>
<keyword evidence="2" id="KW-1185">Reference proteome</keyword>
<evidence type="ECO:0000313" key="1">
    <source>
        <dbReference type="EMBL" id="RWR84203.1"/>
    </source>
</evidence>
<dbReference type="AlphaFoldDB" id="A0A3S3N2F0"/>
<sequence>MDLTPFKLDIDELLNEFVEHGSTTLADMKQVWLSRKFSYIFEARPTTNLAFFMQSLYAHALSHMVPTGSLSRRLGAFYCLYCLYEIQPFKPPFKIYLSLGELRRIRDLVVEAKQNSIRVLPALVKRMMDRNMFLFGSVDINDAAMTERINEITKLQNVGVQIASERLFANTRIEERLHMDLGVELDLQVLKKMSTEYEKAKELTIKEASNFVGMEDIKHIAESRNIVGDATVKISEEWDAQKELFYQRTGTKNPHEESEATEFDKELEHLLTDC</sequence>
<organism evidence="1 2">
    <name type="scientific">Cinnamomum micranthum f. kanehirae</name>
    <dbReference type="NCBI Taxonomy" id="337451"/>
    <lineage>
        <taxon>Eukaryota</taxon>
        <taxon>Viridiplantae</taxon>
        <taxon>Streptophyta</taxon>
        <taxon>Embryophyta</taxon>
        <taxon>Tracheophyta</taxon>
        <taxon>Spermatophyta</taxon>
        <taxon>Magnoliopsida</taxon>
        <taxon>Magnoliidae</taxon>
        <taxon>Laurales</taxon>
        <taxon>Lauraceae</taxon>
        <taxon>Cinnamomum</taxon>
    </lineage>
</organism>
<comment type="caution">
    <text evidence="1">The sequence shown here is derived from an EMBL/GenBank/DDBJ whole genome shotgun (WGS) entry which is preliminary data.</text>
</comment>
<dbReference type="GO" id="GO:0019185">
    <property type="term" value="C:snRNA-activating protein complex"/>
    <property type="evidence" value="ECO:0007669"/>
    <property type="project" value="TreeGrafter"/>
</dbReference>
<proteinExistence type="predicted"/>
<name>A0A3S3N2F0_9MAGN</name>
<dbReference type="OrthoDB" id="20127at2759"/>
<dbReference type="Pfam" id="PF09808">
    <property type="entry name" value="SNAPC1"/>
    <property type="match status" value="1"/>
</dbReference>
<evidence type="ECO:0000313" key="2">
    <source>
        <dbReference type="Proteomes" id="UP000283530"/>
    </source>
</evidence>
<gene>
    <name evidence="1" type="ORF">CKAN_01299500</name>
</gene>
<dbReference type="GO" id="GO:0043565">
    <property type="term" value="F:sequence-specific DNA binding"/>
    <property type="evidence" value="ECO:0007669"/>
    <property type="project" value="TreeGrafter"/>
</dbReference>
<protein>
    <submittedName>
        <fullName evidence="1">Small nuclear RNA activating complex SNAPc</fullName>
    </submittedName>
</protein>
<reference evidence="1 2" key="1">
    <citation type="journal article" date="2019" name="Nat. Plants">
        <title>Stout camphor tree genome fills gaps in understanding of flowering plant genome evolution.</title>
        <authorList>
            <person name="Chaw S.M."/>
            <person name="Liu Y.C."/>
            <person name="Wu Y.W."/>
            <person name="Wang H.Y."/>
            <person name="Lin C.I."/>
            <person name="Wu C.S."/>
            <person name="Ke H.M."/>
            <person name="Chang L.Y."/>
            <person name="Hsu C.Y."/>
            <person name="Yang H.T."/>
            <person name="Sudianto E."/>
            <person name="Hsu M.H."/>
            <person name="Wu K.P."/>
            <person name="Wang L.N."/>
            <person name="Leebens-Mack J.H."/>
            <person name="Tsai I.J."/>
        </authorList>
    </citation>
    <scope>NUCLEOTIDE SEQUENCE [LARGE SCALE GENOMIC DNA]</scope>
    <source>
        <strain evidence="2">cv. Chaw 1501</strain>
        <tissue evidence="1">Young leaves</tissue>
    </source>
</reference>
<dbReference type="EMBL" id="QPKB01000005">
    <property type="protein sequence ID" value="RWR84203.1"/>
    <property type="molecule type" value="Genomic_DNA"/>
</dbReference>
<dbReference type="GO" id="GO:0042795">
    <property type="term" value="P:snRNA transcription by RNA polymerase II"/>
    <property type="evidence" value="ECO:0007669"/>
    <property type="project" value="TreeGrafter"/>
</dbReference>
<accession>A0A3S3N2F0</accession>
<dbReference type="InterPro" id="IPR019188">
    <property type="entry name" value="SNAPC1"/>
</dbReference>
<dbReference type="PANTHER" id="PTHR15131">
    <property type="entry name" value="SMALL NUCLEAR RNA ACTIVATING COMPLEX, POLYPEPTIDE 1"/>
    <property type="match status" value="1"/>
</dbReference>